<feature type="domain" description="Microcin J25-processing protein McjB C-terminal" evidence="2">
    <location>
        <begin position="38"/>
        <end position="145"/>
    </location>
</feature>
<proteinExistence type="predicted"/>
<sequence>MKRWLYRLHIFCRLPSEDRANLVTAWLLLLGLPGLCRLVGVRACLRWMRWMVGRQPPPVSSATCPADWVDHQGVLVAWAARYCPRSPTCLIRALVLWFLLARRGIVCDLRLGVEKDAQTFEAHAWVEWCGQPVMESPDVRQRYAVFDTPLNAL</sequence>
<evidence type="ECO:0000256" key="1">
    <source>
        <dbReference type="SAM" id="Phobius"/>
    </source>
</evidence>
<name>A0ABX8B1G3_9BACT</name>
<dbReference type="Pfam" id="PF13471">
    <property type="entry name" value="Transglut_core3"/>
    <property type="match status" value="1"/>
</dbReference>
<evidence type="ECO:0000259" key="2">
    <source>
        <dbReference type="Pfam" id="PF13471"/>
    </source>
</evidence>
<dbReference type="Proteomes" id="UP000677668">
    <property type="component" value="Chromosome 1"/>
</dbReference>
<keyword evidence="1" id="KW-0812">Transmembrane</keyword>
<dbReference type="InterPro" id="IPR053521">
    <property type="entry name" value="McjB-like"/>
</dbReference>
<evidence type="ECO:0000313" key="4">
    <source>
        <dbReference type="Proteomes" id="UP000677668"/>
    </source>
</evidence>
<dbReference type="InterPro" id="IPR032708">
    <property type="entry name" value="McjB_C"/>
</dbReference>
<organism evidence="3 4">
    <name type="scientific">Chloracidobacterium sp. N</name>
    <dbReference type="NCBI Taxonomy" id="2821540"/>
    <lineage>
        <taxon>Bacteria</taxon>
        <taxon>Pseudomonadati</taxon>
        <taxon>Acidobacteriota</taxon>
        <taxon>Terriglobia</taxon>
        <taxon>Terriglobales</taxon>
        <taxon>Acidobacteriaceae</taxon>
        <taxon>Chloracidobacterium</taxon>
        <taxon>Chloracidobacterium aggregatum</taxon>
    </lineage>
</organism>
<feature type="transmembrane region" description="Helical" evidence="1">
    <location>
        <begin position="23"/>
        <end position="45"/>
    </location>
</feature>
<keyword evidence="1" id="KW-0472">Membrane</keyword>
<dbReference type="NCBIfam" id="NF033537">
    <property type="entry name" value="lasso_biosyn_B2"/>
    <property type="match status" value="1"/>
</dbReference>
<evidence type="ECO:0000313" key="3">
    <source>
        <dbReference type="EMBL" id="QUV94789.1"/>
    </source>
</evidence>
<reference evidence="3 4" key="1">
    <citation type="submission" date="2021-03" db="EMBL/GenBank/DDBJ databases">
        <title>Genomic and phenotypic characterization of Chloracidobacterium isolates provides evidence for multiple species.</title>
        <authorList>
            <person name="Saini M.K."/>
            <person name="Costas A.M.G."/>
            <person name="Tank M."/>
            <person name="Bryant D.A."/>
        </authorList>
    </citation>
    <scope>NUCLEOTIDE SEQUENCE [LARGE SCALE GENOMIC DNA]</scope>
    <source>
        <strain evidence="3 4">N</strain>
    </source>
</reference>
<accession>A0ABX8B1G3</accession>
<keyword evidence="4" id="KW-1185">Reference proteome</keyword>
<gene>
    <name evidence="3" type="ORF">J8C05_04945</name>
</gene>
<keyword evidence="1" id="KW-1133">Transmembrane helix</keyword>
<dbReference type="RefSeq" id="WP_211423056.1">
    <property type="nucleotide sequence ID" value="NZ_CP072642.1"/>
</dbReference>
<dbReference type="EMBL" id="CP072642">
    <property type="protein sequence ID" value="QUV94789.1"/>
    <property type="molecule type" value="Genomic_DNA"/>
</dbReference>
<protein>
    <submittedName>
        <fullName evidence="3">Lasso peptide biosynthesis B2 protein</fullName>
    </submittedName>
</protein>